<evidence type="ECO:0000313" key="3">
    <source>
        <dbReference type="EMBL" id="GAA0258243.1"/>
    </source>
</evidence>
<evidence type="ECO:0000313" key="4">
    <source>
        <dbReference type="Proteomes" id="UP001500657"/>
    </source>
</evidence>
<organism evidence="3 4">
    <name type="scientific">Rhodanobacter caeni</name>
    <dbReference type="NCBI Taxonomy" id="657654"/>
    <lineage>
        <taxon>Bacteria</taxon>
        <taxon>Pseudomonadati</taxon>
        <taxon>Pseudomonadota</taxon>
        <taxon>Gammaproteobacteria</taxon>
        <taxon>Lysobacterales</taxon>
        <taxon>Rhodanobacteraceae</taxon>
        <taxon>Rhodanobacter</taxon>
    </lineage>
</organism>
<dbReference type="SUPFAM" id="SSF52402">
    <property type="entry name" value="Adenine nucleotide alpha hydrolases-like"/>
    <property type="match status" value="1"/>
</dbReference>
<dbReference type="PANTHER" id="PTHR46268:SF15">
    <property type="entry name" value="UNIVERSAL STRESS PROTEIN HP_0031"/>
    <property type="match status" value="1"/>
</dbReference>
<gene>
    <name evidence="3" type="ORF">GCM10009126_24380</name>
</gene>
<name>A0ABN0UQE9_9GAMM</name>
<sequence>MFKRILLPIDGSELSLRAVDVGVELAAKVGASVYAFHVIAPLPASAYAAQFIQVDPEYTIEASAAAERYLAEVHERAKAAGVACHSSYQTDARPYAAIVEVARKHECDLIVMASHGWRGFDRLLLGSETHKVILNGDVPVLVCR</sequence>
<dbReference type="PRINTS" id="PR01438">
    <property type="entry name" value="UNVRSLSTRESS"/>
</dbReference>
<evidence type="ECO:0000256" key="1">
    <source>
        <dbReference type="ARBA" id="ARBA00008791"/>
    </source>
</evidence>
<dbReference type="Gene3D" id="3.40.50.620">
    <property type="entry name" value="HUPs"/>
    <property type="match status" value="1"/>
</dbReference>
<dbReference type="InterPro" id="IPR006015">
    <property type="entry name" value="Universal_stress_UspA"/>
</dbReference>
<comment type="similarity">
    <text evidence="1">Belongs to the universal stress protein A family.</text>
</comment>
<dbReference type="Proteomes" id="UP001500657">
    <property type="component" value="Unassembled WGS sequence"/>
</dbReference>
<dbReference type="PANTHER" id="PTHR46268">
    <property type="entry name" value="STRESS RESPONSE PROTEIN NHAX"/>
    <property type="match status" value="1"/>
</dbReference>
<evidence type="ECO:0000259" key="2">
    <source>
        <dbReference type="Pfam" id="PF00582"/>
    </source>
</evidence>
<reference evidence="3 4" key="1">
    <citation type="journal article" date="2019" name="Int. J. Syst. Evol. Microbiol.">
        <title>The Global Catalogue of Microorganisms (GCM) 10K type strain sequencing project: providing services to taxonomists for standard genome sequencing and annotation.</title>
        <authorList>
            <consortium name="The Broad Institute Genomics Platform"/>
            <consortium name="The Broad Institute Genome Sequencing Center for Infectious Disease"/>
            <person name="Wu L."/>
            <person name="Ma J."/>
        </authorList>
    </citation>
    <scope>NUCLEOTIDE SEQUENCE [LARGE SCALE GENOMIC DNA]</scope>
    <source>
        <strain evidence="3 4">JCM 16242</strain>
    </source>
</reference>
<dbReference type="EMBL" id="BAAAFO010000003">
    <property type="protein sequence ID" value="GAA0258243.1"/>
    <property type="molecule type" value="Genomic_DNA"/>
</dbReference>
<dbReference type="RefSeq" id="WP_343883046.1">
    <property type="nucleotide sequence ID" value="NZ_BAAAFO010000003.1"/>
</dbReference>
<keyword evidence="4" id="KW-1185">Reference proteome</keyword>
<proteinExistence type="inferred from homology"/>
<dbReference type="CDD" id="cd00293">
    <property type="entry name" value="USP-like"/>
    <property type="match status" value="1"/>
</dbReference>
<protein>
    <submittedName>
        <fullName evidence="3">Universal stress protein</fullName>
    </submittedName>
</protein>
<accession>A0ABN0UQE9</accession>
<dbReference type="InterPro" id="IPR006016">
    <property type="entry name" value="UspA"/>
</dbReference>
<feature type="domain" description="UspA" evidence="2">
    <location>
        <begin position="1"/>
        <end position="144"/>
    </location>
</feature>
<comment type="caution">
    <text evidence="3">The sequence shown here is derived from an EMBL/GenBank/DDBJ whole genome shotgun (WGS) entry which is preliminary data.</text>
</comment>
<dbReference type="InterPro" id="IPR014729">
    <property type="entry name" value="Rossmann-like_a/b/a_fold"/>
</dbReference>
<dbReference type="Pfam" id="PF00582">
    <property type="entry name" value="Usp"/>
    <property type="match status" value="1"/>
</dbReference>